<accession>A0A383RYA3</accession>
<evidence type="ECO:0000313" key="2">
    <source>
        <dbReference type="Proteomes" id="UP000263595"/>
    </source>
</evidence>
<evidence type="ECO:0000313" key="1">
    <source>
        <dbReference type="EMBL" id="SYX92049.1"/>
    </source>
</evidence>
<dbReference type="EMBL" id="UNOZ01000030">
    <property type="protein sequence ID" value="SYX92049.1"/>
    <property type="molecule type" value="Genomic_DNA"/>
</dbReference>
<proteinExistence type="predicted"/>
<keyword evidence="2" id="KW-1185">Reference proteome</keyword>
<dbReference type="AlphaFoldDB" id="A0A383RYA3"/>
<dbReference type="Proteomes" id="UP000263595">
    <property type="component" value="Unassembled WGS sequence"/>
</dbReference>
<reference evidence="2" key="1">
    <citation type="submission" date="2018-08" db="EMBL/GenBank/DDBJ databases">
        <authorList>
            <person name="Blom J."/>
        </authorList>
    </citation>
    <scope>NUCLEOTIDE SEQUENCE [LARGE SCALE GENOMIC DNA]</scope>
    <source>
        <strain evidence="2">CCOS 865</strain>
    </source>
</reference>
<organism evidence="1 2">
    <name type="scientific">Pseudomonas reidholzensis</name>
    <dbReference type="NCBI Taxonomy" id="1785162"/>
    <lineage>
        <taxon>Bacteria</taxon>
        <taxon>Pseudomonadati</taxon>
        <taxon>Pseudomonadota</taxon>
        <taxon>Gammaproteobacteria</taxon>
        <taxon>Pseudomonadales</taxon>
        <taxon>Pseudomonadaceae</taxon>
        <taxon>Pseudomonas</taxon>
    </lineage>
</organism>
<protein>
    <submittedName>
        <fullName evidence="1">Uncharacterized protein</fullName>
    </submittedName>
</protein>
<dbReference type="OrthoDB" id="6891193at2"/>
<dbReference type="RefSeq" id="WP_119144742.1">
    <property type="nucleotide sequence ID" value="NZ_CBCSFL010000038.1"/>
</dbReference>
<gene>
    <name evidence="1" type="ORF">CCOS865_04329</name>
</gene>
<name>A0A383RYA3_9PSED</name>
<sequence>MTSAVPPSTRKARAEEARKHYQHLRVQRLSAQQDDLADPLVAAIIDPTDGTLDKEALKADLPVQVALWDVPLFDGDTDTVQLQMSMGDDTFVAVGAALAITAPVDPATFPRTLALPKSELAADGPRKLRYHIKRYNFLDNYSPAIDLIVDGTPPWEDATPAQIALPSEAITDAYLAANPAGVVGTLPAYDNQQPTDKVAFYYLKAPLPSDPADLPAPVGFIAVPDNREVVFPVANIQQLGDGGCHACYVVIDKAHNESRLSLYATLNVALGALPTGLGAPVVPLAADGLVDLADARTGVVVHIPTFSNWKNTDQIEVKWGSHTLAAEQIGSSPIFPFPVRIPNEVLKAEYGAATGEVEIEVSYSVLRGTVPFGPEKATVKVDFSVIGPVRPVPDPDWPDPINTDLLAPEVRGKTSDTANTLERTDAGQDAELTFDLYTNAIDGELVDFYWGDTLVKEASHTVDTGAGPKIKVEILWKYILDAGNNPALPVHYRIRAADSTNEQYSVAARVAVDAITLTPDAPTFQGEAPNGWLNCDSLWEDPTNPSGAPAIRVDIPDLSQYLKAGDVLTVTWTPLSGRVGEDVIATAIKTEDITLDASHPASGFTWLVEPYATHILPLHDLANGKPDGRARVEYAFDYKGEKITSAQLETVVSLGTGAGTCVIP</sequence>